<evidence type="ECO:0000256" key="2">
    <source>
        <dbReference type="ARBA" id="ARBA00022801"/>
    </source>
</evidence>
<dbReference type="Pfam" id="PF07470">
    <property type="entry name" value="Glyco_hydro_88"/>
    <property type="match status" value="1"/>
</dbReference>
<dbReference type="PANTHER" id="PTHR36845">
    <property type="entry name" value="HYDROLASE, PUTATIVE (AFU_ORTHOLOGUE AFUA_7G05090)-RELATED"/>
    <property type="match status" value="1"/>
</dbReference>
<dbReference type="InterPro" id="IPR008929">
    <property type="entry name" value="Chondroitin_lyas"/>
</dbReference>
<evidence type="ECO:0000256" key="1">
    <source>
        <dbReference type="ARBA" id="ARBA00022729"/>
    </source>
</evidence>
<dbReference type="InterPro" id="IPR012341">
    <property type="entry name" value="6hp_glycosidase-like_sf"/>
</dbReference>
<dbReference type="InterPro" id="IPR008928">
    <property type="entry name" value="6-hairpin_glycosidase_sf"/>
</dbReference>
<gene>
    <name evidence="6" type="ORF">EZS27_001811</name>
</gene>
<dbReference type="Gene3D" id="1.50.10.10">
    <property type="match status" value="1"/>
</dbReference>
<keyword evidence="6" id="KW-0326">Glycosidase</keyword>
<organism evidence="6">
    <name type="scientific">termite gut metagenome</name>
    <dbReference type="NCBI Taxonomy" id="433724"/>
    <lineage>
        <taxon>unclassified sequences</taxon>
        <taxon>metagenomes</taxon>
        <taxon>organismal metagenomes</taxon>
    </lineage>
</organism>
<evidence type="ECO:0000259" key="5">
    <source>
        <dbReference type="Pfam" id="PF05426"/>
    </source>
</evidence>
<evidence type="ECO:0000256" key="4">
    <source>
        <dbReference type="ARBA" id="ARBA00038358"/>
    </source>
</evidence>
<comment type="caution">
    <text evidence="6">The sequence shown here is derived from an EMBL/GenBank/DDBJ whole genome shotgun (WGS) entry which is preliminary data.</text>
</comment>
<evidence type="ECO:0000313" key="6">
    <source>
        <dbReference type="EMBL" id="KAA6350823.1"/>
    </source>
</evidence>
<keyword evidence="3" id="KW-0456">Lyase</keyword>
<dbReference type="InterPro" id="IPR008397">
    <property type="entry name" value="Alginate_lyase_dom"/>
</dbReference>
<dbReference type="InterPro" id="IPR052369">
    <property type="entry name" value="UG_Glycosaminoglycan_Hydrolase"/>
</dbReference>
<dbReference type="Pfam" id="PF05426">
    <property type="entry name" value="Alginate_lyase"/>
    <property type="match status" value="1"/>
</dbReference>
<accession>A0A5J4SZM2</accession>
<dbReference type="InterPro" id="IPR010905">
    <property type="entry name" value="Glyco_hydro_88"/>
</dbReference>
<reference evidence="6" key="1">
    <citation type="submission" date="2019-03" db="EMBL/GenBank/DDBJ databases">
        <title>Single cell metagenomics reveals metabolic interactions within the superorganism composed of flagellate Streblomastix strix and complex community of Bacteroidetes bacteria on its surface.</title>
        <authorList>
            <person name="Treitli S.C."/>
            <person name="Kolisko M."/>
            <person name="Husnik F."/>
            <person name="Keeling P."/>
            <person name="Hampl V."/>
        </authorList>
    </citation>
    <scope>NUCLEOTIDE SEQUENCE</scope>
    <source>
        <strain evidence="6">STM</strain>
    </source>
</reference>
<dbReference type="PANTHER" id="PTHR36845:SF1">
    <property type="entry name" value="HYDROLASE, PUTATIVE (AFU_ORTHOLOGUE AFUA_7G05090)-RELATED"/>
    <property type="match status" value="1"/>
</dbReference>
<sequence>MKRVLITLCMFFCLMAGTYAQSVWDINRLEKVKGSLSQPYYSTAYQELLKAADKELTKQPLSVMMKEKTPASGNKHDYMSQARYYWPDPSQPDGKPYISRDGISNPELEKLDRTRMGKMASSVISLSLAYYFSNDEKYAQKATELIRVWFLNKDTGMNPNLNFAQVVPGRFNDQGRSYGVIDAYSFVEMLDAVQLLSQSKAFTDKDEKQLKEWFGKLLDWILTSEQGKEEGNQKNNHSIAHDAQVIAFALYTGNKKVAEKYLNEFPVKRIYTQIKPDGSQPEELKRTLAFHYSQYNLTHIIDIFLMGKKIGISIDQSTSADGRNFYKAIDFLTPYIDKDVSAWPYQQISGWEEKIQDFCEDLYRIYVLNPSRTDYLKLYKANRIVNPQSRFNLLYVQADEVDNAFAFAAIQIDYAIQCTENVKKNVINKKLVSPRSVEKDGSLRLIAPRDWCSGFFPGSLWQIYAYTNNSDWRQKAISYTWPIEEIKMYRGTHDLGFMMYCSFGKAYELTGERSYRDVVMQSAKSLITRYDRKVKAIRSWDHGKWQFPVIVDNLMNLELLFRATQISGDSLYYKIAVNHANTTLKNHFRSDYSSYHVVNYDTITGNAISKETHQGHHDESVWSRGQAWGFYGYTMCYRFTRNPAYLQQAENIVNFFFSQPNLPTDLIPYWDMKDPAIPQSARDASAATIIASALYELSTYATGTNSKKYRDLADKIVHNLYTHYQAKPKEAQGFLLLHSTGNHPGNDEIDVPISYADYYYLEALSRKSTLD</sequence>
<dbReference type="GO" id="GO:0052757">
    <property type="term" value="F:chondroitin hydrolase activity"/>
    <property type="evidence" value="ECO:0007669"/>
    <property type="project" value="TreeGrafter"/>
</dbReference>
<protein>
    <submittedName>
        <fullName evidence="6">Unsaturated chondroitin disaccharide hydrolase</fullName>
        <ecNumber evidence="6">3.2.1.180</ecNumber>
    </submittedName>
</protein>
<evidence type="ECO:0000256" key="3">
    <source>
        <dbReference type="ARBA" id="ARBA00023239"/>
    </source>
</evidence>
<dbReference type="SUPFAM" id="SSF48208">
    <property type="entry name" value="Six-hairpin glycosidases"/>
    <property type="match status" value="1"/>
</dbReference>
<feature type="domain" description="Alginate lyase" evidence="5">
    <location>
        <begin position="62"/>
        <end position="343"/>
    </location>
</feature>
<dbReference type="SUPFAM" id="SSF48230">
    <property type="entry name" value="Chondroitin AC/alginate lyase"/>
    <property type="match status" value="1"/>
</dbReference>
<dbReference type="GO" id="GO:0102212">
    <property type="term" value="F:unsaturated chondroitin disaccharide hydrolase activity"/>
    <property type="evidence" value="ECO:0007669"/>
    <property type="project" value="UniProtKB-EC"/>
</dbReference>
<dbReference type="Gene3D" id="1.50.10.100">
    <property type="entry name" value="Chondroitin AC/alginate lyase"/>
    <property type="match status" value="1"/>
</dbReference>
<keyword evidence="2 6" id="KW-0378">Hydrolase</keyword>
<dbReference type="AlphaFoldDB" id="A0A5J4SZM2"/>
<dbReference type="EC" id="3.2.1.180" evidence="6"/>
<proteinExistence type="inferred from homology"/>
<dbReference type="GO" id="GO:0016829">
    <property type="term" value="F:lyase activity"/>
    <property type="evidence" value="ECO:0007669"/>
    <property type="project" value="UniProtKB-KW"/>
</dbReference>
<comment type="similarity">
    <text evidence="4">Belongs to the glycosyl hydrolase 88 family.</text>
</comment>
<name>A0A5J4SZM2_9ZZZZ</name>
<keyword evidence="1" id="KW-0732">Signal</keyword>
<dbReference type="GO" id="GO:0000272">
    <property type="term" value="P:polysaccharide catabolic process"/>
    <property type="evidence" value="ECO:0007669"/>
    <property type="project" value="TreeGrafter"/>
</dbReference>
<dbReference type="GO" id="GO:0042597">
    <property type="term" value="C:periplasmic space"/>
    <property type="evidence" value="ECO:0007669"/>
    <property type="project" value="InterPro"/>
</dbReference>
<dbReference type="EMBL" id="SNRY01000022">
    <property type="protein sequence ID" value="KAA6350823.1"/>
    <property type="molecule type" value="Genomic_DNA"/>
</dbReference>